<evidence type="ECO:0000256" key="1">
    <source>
        <dbReference type="ARBA" id="ARBA00022490"/>
    </source>
</evidence>
<evidence type="ECO:0000313" key="2">
    <source>
        <dbReference type="EMBL" id="AKF95221.1"/>
    </source>
</evidence>
<accession>A0A0F6Y0B2</accession>
<dbReference type="EMBL" id="CP011075">
    <property type="protein sequence ID" value="AKF95221.1"/>
    <property type="molecule type" value="Genomic_DNA"/>
</dbReference>
<dbReference type="Pfam" id="PF09902">
    <property type="entry name" value="DUF2129"/>
    <property type="match status" value="1"/>
</dbReference>
<dbReference type="InterPro" id="IPR016979">
    <property type="entry name" value="DUF2129"/>
</dbReference>
<dbReference type="AlphaFoldDB" id="A0A0F6Y0B2"/>
<geneLocation type="plasmid" evidence="2">
    <name>unnamed1</name>
</geneLocation>
<proteinExistence type="predicted"/>
<keyword evidence="2" id="KW-0614">Plasmid</keyword>
<name>A0A0F6Y0B2_BRELA</name>
<gene>
    <name evidence="2" type="ORF">EX87_16415</name>
</gene>
<sequence length="123" mass="14299">MRLKRLGVAVWIKNPRVAKNLRKFGTIHYVSKRLNYVSMYVDAEEIEQVISQLERLHFVLKVERSHRHEIPTEYNNAKPDKAKEFDYQLEKNQLMALAESLISDNSSIAKSEHPAVKPIPVQS</sequence>
<organism evidence="2">
    <name type="scientific">Brevibacillus laterosporus</name>
    <name type="common">Bacillus laterosporus</name>
    <dbReference type="NCBI Taxonomy" id="1465"/>
    <lineage>
        <taxon>Bacteria</taxon>
        <taxon>Bacillati</taxon>
        <taxon>Bacillota</taxon>
        <taxon>Bacilli</taxon>
        <taxon>Bacillales</taxon>
        <taxon>Paenibacillaceae</taxon>
        <taxon>Brevibacillus</taxon>
    </lineage>
</organism>
<evidence type="ECO:0008006" key="3">
    <source>
        <dbReference type="Google" id="ProtNLM"/>
    </source>
</evidence>
<protein>
    <recommendedName>
        <fullName evidence="3">DUF2129 domain-containing protein</fullName>
    </recommendedName>
</protein>
<reference evidence="2" key="1">
    <citation type="submission" date="2015-03" db="EMBL/GenBank/DDBJ databases">
        <title>MIGS Cultured Bacterial/Archaeal sample from Brevibacillus laterosporus.</title>
        <authorList>
            <person name="Zeng D."/>
            <person name="Zhu L."/>
            <person name="Dong G."/>
            <person name="Ye W."/>
            <person name="Ren D."/>
            <person name="Wu L."/>
            <person name="Xu J."/>
            <person name="Li G."/>
            <person name="Guo L."/>
        </authorList>
    </citation>
    <scope>NUCLEOTIDE SEQUENCE</scope>
    <source>
        <strain evidence="2">B9</strain>
        <plasmid evidence="2">unnamed1</plasmid>
    </source>
</reference>
<keyword evidence="1" id="KW-0963">Cytoplasm</keyword>
<dbReference type="RefSeq" id="WP_031414233.1">
    <property type="nucleotide sequence ID" value="NZ_CP011075.1"/>
</dbReference>